<dbReference type="InterPro" id="IPR043504">
    <property type="entry name" value="Peptidase_S1_PA_chymotrypsin"/>
</dbReference>
<organism evidence="3 4">
    <name type="scientific">Thermocatellispora tengchongensis</name>
    <dbReference type="NCBI Taxonomy" id="1073253"/>
    <lineage>
        <taxon>Bacteria</taxon>
        <taxon>Bacillati</taxon>
        <taxon>Actinomycetota</taxon>
        <taxon>Actinomycetes</taxon>
        <taxon>Streptosporangiales</taxon>
        <taxon>Streptosporangiaceae</taxon>
        <taxon>Thermocatellispora</taxon>
    </lineage>
</organism>
<comment type="caution">
    <text evidence="3">The sequence shown here is derived from an EMBL/GenBank/DDBJ whole genome shotgun (WGS) entry which is preliminary data.</text>
</comment>
<dbReference type="GO" id="GO:0004252">
    <property type="term" value="F:serine-type endopeptidase activity"/>
    <property type="evidence" value="ECO:0007669"/>
    <property type="project" value="InterPro"/>
</dbReference>
<dbReference type="InterPro" id="IPR018114">
    <property type="entry name" value="TRYPSIN_HIS"/>
</dbReference>
<evidence type="ECO:0000256" key="1">
    <source>
        <dbReference type="ARBA" id="ARBA00022729"/>
    </source>
</evidence>
<evidence type="ECO:0000313" key="3">
    <source>
        <dbReference type="EMBL" id="MBB5133028.1"/>
    </source>
</evidence>
<dbReference type="PROSITE" id="PS00134">
    <property type="entry name" value="TRYPSIN_HIS"/>
    <property type="match status" value="1"/>
</dbReference>
<dbReference type="SUPFAM" id="SSF50494">
    <property type="entry name" value="Trypsin-like serine proteases"/>
    <property type="match status" value="1"/>
</dbReference>
<reference evidence="3 4" key="1">
    <citation type="submission" date="2020-08" db="EMBL/GenBank/DDBJ databases">
        <title>Genomic Encyclopedia of Type Strains, Phase IV (KMG-IV): sequencing the most valuable type-strain genomes for metagenomic binning, comparative biology and taxonomic classification.</title>
        <authorList>
            <person name="Goeker M."/>
        </authorList>
    </citation>
    <scope>NUCLEOTIDE SEQUENCE [LARGE SCALE GENOMIC DNA]</scope>
    <source>
        <strain evidence="3 4">DSM 45615</strain>
    </source>
</reference>
<name>A0A840NZW9_9ACTN</name>
<dbReference type="AlphaFoldDB" id="A0A840NZW9"/>
<keyword evidence="4" id="KW-1185">Reference proteome</keyword>
<evidence type="ECO:0000256" key="2">
    <source>
        <dbReference type="SAM" id="SignalP"/>
    </source>
</evidence>
<sequence length="282" mass="30093">MIAKGLGAACAGAALLMTPYTPAVAPAAAEGPPSVPGSLVITRDGDRYGYAKVPRPYTQRRAQRLTGVLLSLDPVTGRHRTCGAAVLRSPRRDLAVTAAHCLFYNHGAERRWFERVTFVPAYGAAHKGDIPYGVWRAARLWVPRQWRTRPYSTEVLPYDIGLVRLAPGPEGKRLEDVTGRGLRPYPTHRGQPLLGLDLLGYPSEAGYTGDDLYRCTGDATESGGEGPGMLITRNCQIVAGHSGGPAVHDGMIAGVASSSNPYAAPNGYSLITRIPRDLAGHG</sequence>
<dbReference type="GO" id="GO:0006508">
    <property type="term" value="P:proteolysis"/>
    <property type="evidence" value="ECO:0007669"/>
    <property type="project" value="InterPro"/>
</dbReference>
<proteinExistence type="predicted"/>
<protein>
    <recommendedName>
        <fullName evidence="5">Serine protease</fullName>
    </recommendedName>
</protein>
<accession>A0A840NZW9</accession>
<gene>
    <name evidence="3" type="ORF">HNP84_002749</name>
</gene>
<dbReference type="InterPro" id="IPR050966">
    <property type="entry name" value="Glutamyl_endopeptidase"/>
</dbReference>
<dbReference type="PANTHER" id="PTHR15462">
    <property type="entry name" value="SERINE PROTEASE"/>
    <property type="match status" value="1"/>
</dbReference>
<dbReference type="InterPro" id="IPR009003">
    <property type="entry name" value="Peptidase_S1_PA"/>
</dbReference>
<feature type="signal peptide" evidence="2">
    <location>
        <begin position="1"/>
        <end position="25"/>
    </location>
</feature>
<evidence type="ECO:0008006" key="5">
    <source>
        <dbReference type="Google" id="ProtNLM"/>
    </source>
</evidence>
<dbReference type="EMBL" id="JACHGN010000005">
    <property type="protein sequence ID" value="MBB5133028.1"/>
    <property type="molecule type" value="Genomic_DNA"/>
</dbReference>
<dbReference type="PANTHER" id="PTHR15462:SF19">
    <property type="entry name" value="PEPTIDASE S1 DOMAIN-CONTAINING PROTEIN"/>
    <property type="match status" value="1"/>
</dbReference>
<dbReference type="Gene3D" id="2.40.10.10">
    <property type="entry name" value="Trypsin-like serine proteases"/>
    <property type="match status" value="2"/>
</dbReference>
<keyword evidence="1 2" id="KW-0732">Signal</keyword>
<dbReference type="RefSeq" id="WP_185049996.1">
    <property type="nucleotide sequence ID" value="NZ_BAABIX010000050.1"/>
</dbReference>
<dbReference type="Proteomes" id="UP000578449">
    <property type="component" value="Unassembled WGS sequence"/>
</dbReference>
<evidence type="ECO:0000313" key="4">
    <source>
        <dbReference type="Proteomes" id="UP000578449"/>
    </source>
</evidence>
<feature type="chain" id="PRO_5038349854" description="Serine protease" evidence="2">
    <location>
        <begin position="26"/>
        <end position="282"/>
    </location>
</feature>